<feature type="region of interest" description="Disordered" evidence="2">
    <location>
        <begin position="679"/>
        <end position="700"/>
    </location>
</feature>
<gene>
    <name evidence="3" type="ORF">SCUCBS95973_006420</name>
</gene>
<sequence>MGRKPNPIILQFFERGPRLADNSNRYPHRCKACGESFPKGRAESLMTHISKKCPAISEADRINACLSLNGLSHHIAAAAAASASAGGNGNGIVGGARGSAASRSQQHLHGLQQHAHRLAAVSGASGGLSQTHAHHHHLLTASNSNNSAAAAAAAAVAAAAAAVSSSSPSTSAVDAAAIQRDWTALETLAEVSRQIDLSEKHDDRAPGSAGGSGEGDAAPLPANGPKTPAKKNGAADTNDAAVPGSASSANNFDPSDLLRSDPNTMGEDTDAVDKKTAAAAAEQQQQTDAEKILAAAADHDGITLDQIKRLEEANLSMAAAQLSQSLLDPQLRTDEPVATAAAAVAAAAAAAATASSNNAGTPQSDMAAASAAVEKLDVDSAPATSANTPAPSNMAETAVMTPDAVVDVHASGDGDEPMPDALLAVTTGVDAAAVAATQPWGELTYVSDNVLSIFPSGGDSHGHHPHLVPASPGDPNRISFNMNNPNEVGRPKQGRARFNTTRRKEVQEVRRIGACIRCRILRKTCSKGSPCDQCRKVLSPRVWRSGCVRTKFTEQLDIFCAGVQVVLAQHRANQLRETVDLVNNGLMIEATHFPDNPAVAVTLEVFQSNGPKDPAEVDTAATVASATAADVAAAAAAAAAAVSAAAAAAAGVAPVAGEAANEVSSGDSTAAAAVATASATTESTTAAPAATAEGDAAATASEAIDVPPPAATGSTDTAAEQVPAPAPATIAPLHLWEKGEIVMVDTAKDDVPLKMEYYMRNMLPEFIQREPSLFVRTMLETATALAQETNSVLLKKAIELWGLVEILDRERQWQIRVKPVPGSNNAARKQSKAKNDGGETREGEGEDDGGPAAAADEPRQIRADTDQETYTTLCLQLTAGAERKAAAISNSLLTTMQRLLQDSKTKIDYTMYFTTLILLNCVEKSTWGFKAWDQETLREMWPLERTPHDFAQQGYVIANLLRMLLSIRKALPRTTCRAEDGMLVTEDDDPVVRNFFETIKLNYTEVMARHNHPMFSPTDSRSFELLFCSSLLVSMRD</sequence>
<dbReference type="PANTHER" id="PTHR35392:SF2">
    <property type="entry name" value="ZN(II)2CYS6 TRANSCRIPTION FACTOR (EUROFUNG)"/>
    <property type="match status" value="1"/>
</dbReference>
<evidence type="ECO:0000256" key="1">
    <source>
        <dbReference type="ARBA" id="ARBA00023242"/>
    </source>
</evidence>
<dbReference type="Proteomes" id="UP001642405">
    <property type="component" value="Unassembled WGS sequence"/>
</dbReference>
<dbReference type="InterPro" id="IPR052973">
    <property type="entry name" value="Fungal_sec-metab_reg_TF"/>
</dbReference>
<dbReference type="PANTHER" id="PTHR35392">
    <property type="entry name" value="ZN(II)2CYS6 TRANSCRIPTION FACTOR (EUROFUNG)-RELATED-RELATED"/>
    <property type="match status" value="1"/>
</dbReference>
<feature type="region of interest" description="Disordered" evidence="2">
    <location>
        <begin position="818"/>
        <end position="863"/>
    </location>
</feature>
<feature type="compositionally biased region" description="Basic and acidic residues" evidence="2">
    <location>
        <begin position="833"/>
        <end position="843"/>
    </location>
</feature>
<dbReference type="CDD" id="cd00067">
    <property type="entry name" value="GAL4"/>
    <property type="match status" value="1"/>
</dbReference>
<accession>A0ABP0C5D8</accession>
<comment type="caution">
    <text evidence="3">The sequence shown here is derived from an EMBL/GenBank/DDBJ whole genome shotgun (WGS) entry which is preliminary data.</text>
</comment>
<evidence type="ECO:0008006" key="5">
    <source>
        <dbReference type="Google" id="ProtNLM"/>
    </source>
</evidence>
<protein>
    <recommendedName>
        <fullName evidence="5">Zn(2)-C6 fungal-type domain-containing protein</fullName>
    </recommendedName>
</protein>
<organism evidence="3 4">
    <name type="scientific">Sporothrix curviconia</name>
    <dbReference type="NCBI Taxonomy" id="1260050"/>
    <lineage>
        <taxon>Eukaryota</taxon>
        <taxon>Fungi</taxon>
        <taxon>Dikarya</taxon>
        <taxon>Ascomycota</taxon>
        <taxon>Pezizomycotina</taxon>
        <taxon>Sordariomycetes</taxon>
        <taxon>Sordariomycetidae</taxon>
        <taxon>Ophiostomatales</taxon>
        <taxon>Ophiostomataceae</taxon>
        <taxon>Sporothrix</taxon>
    </lineage>
</organism>
<dbReference type="InterPro" id="IPR001138">
    <property type="entry name" value="Zn2Cys6_DnaBD"/>
</dbReference>
<keyword evidence="1" id="KW-0539">Nucleus</keyword>
<evidence type="ECO:0000313" key="3">
    <source>
        <dbReference type="EMBL" id="CAK7227081.1"/>
    </source>
</evidence>
<feature type="compositionally biased region" description="Basic and acidic residues" evidence="2">
    <location>
        <begin position="196"/>
        <end position="205"/>
    </location>
</feature>
<feature type="region of interest" description="Disordered" evidence="2">
    <location>
        <begin position="194"/>
        <end position="272"/>
    </location>
</feature>
<proteinExistence type="predicted"/>
<dbReference type="EMBL" id="CAWUHB010000038">
    <property type="protein sequence ID" value="CAK7227081.1"/>
    <property type="molecule type" value="Genomic_DNA"/>
</dbReference>
<evidence type="ECO:0000313" key="4">
    <source>
        <dbReference type="Proteomes" id="UP001642405"/>
    </source>
</evidence>
<keyword evidence="4" id="KW-1185">Reference proteome</keyword>
<name>A0ABP0C5D8_9PEZI</name>
<reference evidence="3 4" key="1">
    <citation type="submission" date="2024-01" db="EMBL/GenBank/DDBJ databases">
        <authorList>
            <person name="Allen C."/>
            <person name="Tagirdzhanova G."/>
        </authorList>
    </citation>
    <scope>NUCLEOTIDE SEQUENCE [LARGE SCALE GENOMIC DNA]</scope>
</reference>
<evidence type="ECO:0000256" key="2">
    <source>
        <dbReference type="SAM" id="MobiDB-lite"/>
    </source>
</evidence>